<dbReference type="CDD" id="cd01650">
    <property type="entry name" value="RT_nLTR_like"/>
    <property type="match status" value="1"/>
</dbReference>
<evidence type="ECO:0000259" key="1">
    <source>
        <dbReference type="PROSITE" id="PS50878"/>
    </source>
</evidence>
<sequence length="1069" mass="124238">NNISAIPSSIIYNVHSINLNGISNSNKIAALNTFVRTMESDIILLQEVENENICIHGFNVIFNIDENRRGTAIALKQHIQYSQVEKSINSRIITCRLDNNTIICNVYAPSGTNNYTIRENLFNNILPHYLRNSTSTNTILGGDFNCVINKNDATGSSNFSPALKRLVDSLHFCDVWRIQNRPITEYSFIRAGSGSRIDRIYVSQQLRFHIQNTRMIATSFTDHKAVFLTIKLPNLGKVFGRGLWTIKSIVLNSQNMDEFKSKWQYWIRQKRHYNTWSKWWTIYVKPKIISFFKYKTSEIYRNFHLNMEFHYRHLQRAYHEYLNDATQLQNINRIKGSMLKLQRTHTQLFVKPSPLYLQGESISTAHLNHQATRSKKSTITTIEREDGTKIENSNEIHNHITQYFEDLYKTTAVVQNDTFNPQNRLDEDYPPNQNLCEDFTEEEIYNAIRNSQSNKSPGEDGLTKEFYIKSWSIIKTEFCQIINEAKNGTFEKSFLNGIIVLVKKSGNDNTIKGFRPISLLNFDCKIVSRIFKTRLLKLTPKIIKNNQKCSSSSQNIFDAVCSIRDKITEINHKKLSSLLITFDLDHAFDRVEPAFLSNIMSKMNINPNFISWYTNIMNSSYSRILINGNKSSEFKIERSVRQGDPLSMILFIIYIEPLIQKLSEICSGSEDLLTGYADDISAIINNSQKLQEILNIFDQFQLVSGGKLNLRKSFAIHIGQHTVNSLNLEVRAEVKILGIIFHNELKETIDKNWTSVINKMIYKLYINMSRNLNLNQKVAFVNTYASSKIWYLASVIPIQNKYLAKIKSKIGIFLWHNFPNRVALQQLILPKVRGGLNLQSPEHKIKALFLKNFLKITCNSSFFTENFQHRLINPPYITNISRNMLHYTIALKEIPYIPRHITHNPTSSLIYRHFIEQIPSPNITINSNKDWTKIWKNINSKCLNSEKRSILYLLTNEKIPHKDLYFRQNRITSNLCDQCNIPETLEHLLTNCTNTRATWVYMLQIMKENLTARKAQKITFPNLIQPELNFLSREEKHSILKLFSSYVLFVNISSQNLNVAYLEFFLELQ</sequence>
<dbReference type="PROSITE" id="PS50878">
    <property type="entry name" value="RT_POL"/>
    <property type="match status" value="1"/>
</dbReference>
<protein>
    <recommendedName>
        <fullName evidence="1">Reverse transcriptase domain-containing protein</fullName>
    </recommendedName>
</protein>
<dbReference type="CDD" id="cd09076">
    <property type="entry name" value="L1-EN"/>
    <property type="match status" value="1"/>
</dbReference>
<dbReference type="AlphaFoldDB" id="U5EF69"/>
<proteinExistence type="evidence at transcript level"/>
<accession>U5EF69</accession>
<dbReference type="InterPro" id="IPR000477">
    <property type="entry name" value="RT_dom"/>
</dbReference>
<dbReference type="Pfam" id="PF03372">
    <property type="entry name" value="Exo_endo_phos"/>
    <property type="match status" value="1"/>
</dbReference>
<dbReference type="PANTHER" id="PTHR31635:SF196">
    <property type="entry name" value="REVERSE TRANSCRIPTASE DOMAIN-CONTAINING PROTEIN-RELATED"/>
    <property type="match status" value="1"/>
</dbReference>
<dbReference type="SUPFAM" id="SSF56672">
    <property type="entry name" value="DNA/RNA polymerases"/>
    <property type="match status" value="1"/>
</dbReference>
<organism evidence="2">
    <name type="scientific">Corethrella appendiculata</name>
    <dbReference type="NCBI Taxonomy" id="1370023"/>
    <lineage>
        <taxon>Eukaryota</taxon>
        <taxon>Metazoa</taxon>
        <taxon>Ecdysozoa</taxon>
        <taxon>Arthropoda</taxon>
        <taxon>Hexapoda</taxon>
        <taxon>Insecta</taxon>
        <taxon>Pterygota</taxon>
        <taxon>Neoptera</taxon>
        <taxon>Endopterygota</taxon>
        <taxon>Diptera</taxon>
        <taxon>Nematocera</taxon>
        <taxon>Culicoidea</taxon>
        <taxon>Chaoboridae</taxon>
        <taxon>Corethrella</taxon>
    </lineage>
</organism>
<dbReference type="PANTHER" id="PTHR31635">
    <property type="entry name" value="REVERSE TRANSCRIPTASE DOMAIN-CONTAINING PROTEIN-RELATED"/>
    <property type="match status" value="1"/>
</dbReference>
<reference evidence="2" key="1">
    <citation type="journal article" date="2014" name="Insect Biochem. Mol. Biol.">
        <title>An insight into the sialome of the frog biting fly, Corethrella appendiculata.</title>
        <authorList>
            <person name="Ribeiro J.M.C."/>
            <person name="Chagas A.C."/>
            <person name="Pham V.M."/>
            <person name="Lounibos L.P."/>
            <person name="Calvo E."/>
        </authorList>
    </citation>
    <scope>NUCLEOTIDE SEQUENCE</scope>
    <source>
        <tissue evidence="2">Salivary glands</tissue>
    </source>
</reference>
<dbReference type="InterPro" id="IPR036691">
    <property type="entry name" value="Endo/exonu/phosph_ase_sf"/>
</dbReference>
<dbReference type="Pfam" id="PF00078">
    <property type="entry name" value="RVT_1"/>
    <property type="match status" value="1"/>
</dbReference>
<dbReference type="GO" id="GO:0003824">
    <property type="term" value="F:catalytic activity"/>
    <property type="evidence" value="ECO:0007669"/>
    <property type="project" value="InterPro"/>
</dbReference>
<feature type="non-terminal residue" evidence="2">
    <location>
        <position position="1"/>
    </location>
</feature>
<dbReference type="GO" id="GO:0071897">
    <property type="term" value="P:DNA biosynthetic process"/>
    <property type="evidence" value="ECO:0007669"/>
    <property type="project" value="UniProtKB-ARBA"/>
</dbReference>
<dbReference type="InterPro" id="IPR043502">
    <property type="entry name" value="DNA/RNA_pol_sf"/>
</dbReference>
<dbReference type="SUPFAM" id="SSF56219">
    <property type="entry name" value="DNase I-like"/>
    <property type="match status" value="1"/>
</dbReference>
<dbReference type="EMBL" id="GANO01003996">
    <property type="protein sequence ID" value="JAB55875.1"/>
    <property type="molecule type" value="mRNA"/>
</dbReference>
<feature type="domain" description="Reverse transcriptase" evidence="1">
    <location>
        <begin position="483"/>
        <end position="741"/>
    </location>
</feature>
<dbReference type="InterPro" id="IPR005135">
    <property type="entry name" value="Endo/exonuclease/phosphatase"/>
</dbReference>
<name>U5EF69_9DIPT</name>
<evidence type="ECO:0000313" key="2">
    <source>
        <dbReference type="EMBL" id="JAB55875.1"/>
    </source>
</evidence>
<dbReference type="Gene3D" id="3.60.10.10">
    <property type="entry name" value="Endonuclease/exonuclease/phosphatase"/>
    <property type="match status" value="1"/>
</dbReference>